<dbReference type="EMBL" id="FQVI01000028">
    <property type="protein sequence ID" value="SHF43431.1"/>
    <property type="molecule type" value="Genomic_DNA"/>
</dbReference>
<dbReference type="Pfam" id="PF00216">
    <property type="entry name" value="Bac_DNA_binding"/>
    <property type="match status" value="1"/>
</dbReference>
<dbReference type="InterPro" id="IPR000119">
    <property type="entry name" value="Hist_DNA-bd"/>
</dbReference>
<dbReference type="Gene3D" id="4.10.520.10">
    <property type="entry name" value="IHF-like DNA-binding proteins"/>
    <property type="match status" value="1"/>
</dbReference>
<keyword evidence="2" id="KW-1185">Reference proteome</keyword>
<dbReference type="InterPro" id="IPR010992">
    <property type="entry name" value="IHF-like_DNA-bd_dom_sf"/>
</dbReference>
<dbReference type="GO" id="GO:0003677">
    <property type="term" value="F:DNA binding"/>
    <property type="evidence" value="ECO:0007669"/>
    <property type="project" value="UniProtKB-KW"/>
</dbReference>
<dbReference type="Proteomes" id="UP000184245">
    <property type="component" value="Unassembled WGS sequence"/>
</dbReference>
<accession>A0A1M5BLK9</accession>
<keyword evidence="1" id="KW-0238">DNA-binding</keyword>
<proteinExistence type="predicted"/>
<evidence type="ECO:0000313" key="1">
    <source>
        <dbReference type="EMBL" id="SHF43431.1"/>
    </source>
</evidence>
<sequence length="110" mass="12302">MKKESILLRVAERSGYSLAETEQFYTAFVEVFTEVLGQGETMECLPELGRFIPKVNDNPARNPNSPRNPKKMHCFVQFKPGKRLESSLCLGALQRMAGDSGYSTKGKKSV</sequence>
<name>A0A1M5BLK9_9CLOT</name>
<dbReference type="GO" id="GO:0030527">
    <property type="term" value="F:structural constituent of chromatin"/>
    <property type="evidence" value="ECO:0007669"/>
    <property type="project" value="InterPro"/>
</dbReference>
<evidence type="ECO:0000313" key="2">
    <source>
        <dbReference type="Proteomes" id="UP000184245"/>
    </source>
</evidence>
<dbReference type="RefSeq" id="WP_084068111.1">
    <property type="nucleotide sequence ID" value="NZ_FQVI01000028.1"/>
</dbReference>
<dbReference type="SUPFAM" id="SSF47729">
    <property type="entry name" value="IHF-like DNA-binding proteins"/>
    <property type="match status" value="1"/>
</dbReference>
<organism evidence="1 2">
    <name type="scientific">Lactonifactor longoviformis DSM 17459</name>
    <dbReference type="NCBI Taxonomy" id="1122155"/>
    <lineage>
        <taxon>Bacteria</taxon>
        <taxon>Bacillati</taxon>
        <taxon>Bacillota</taxon>
        <taxon>Clostridia</taxon>
        <taxon>Eubacteriales</taxon>
        <taxon>Clostridiaceae</taxon>
        <taxon>Lactonifactor</taxon>
    </lineage>
</organism>
<dbReference type="AlphaFoldDB" id="A0A1M5BLK9"/>
<reference evidence="1 2" key="1">
    <citation type="submission" date="2016-11" db="EMBL/GenBank/DDBJ databases">
        <authorList>
            <person name="Jaros S."/>
            <person name="Januszkiewicz K."/>
            <person name="Wedrychowicz H."/>
        </authorList>
    </citation>
    <scope>NUCLEOTIDE SEQUENCE [LARGE SCALE GENOMIC DNA]</scope>
    <source>
        <strain evidence="1 2">DSM 17459</strain>
    </source>
</reference>
<dbReference type="OrthoDB" id="2086940at2"/>
<gene>
    <name evidence="1" type="ORF">SAMN02745158_03713</name>
</gene>
<protein>
    <submittedName>
        <fullName evidence="1">Nucleoid DNA-binding protein</fullName>
    </submittedName>
</protein>